<dbReference type="InterPro" id="IPR055414">
    <property type="entry name" value="LRR_R13L4/SHOC2-like"/>
</dbReference>
<dbReference type="InterPro" id="IPR032675">
    <property type="entry name" value="LRR_dom_sf"/>
</dbReference>
<dbReference type="Pfam" id="PF15346">
    <property type="entry name" value="ARGLU"/>
    <property type="match status" value="1"/>
</dbReference>
<dbReference type="GO" id="GO:0045296">
    <property type="term" value="F:cadherin binding"/>
    <property type="evidence" value="ECO:0007669"/>
    <property type="project" value="TreeGrafter"/>
</dbReference>
<protein>
    <submittedName>
        <fullName evidence="7">Uncharacterized protein</fullName>
    </submittedName>
</protein>
<dbReference type="Pfam" id="PF23598">
    <property type="entry name" value="LRR_14"/>
    <property type="match status" value="1"/>
</dbReference>
<keyword evidence="1" id="KW-0677">Repeat</keyword>
<feature type="compositionally biased region" description="Basic and acidic residues" evidence="3">
    <location>
        <begin position="1096"/>
        <end position="1109"/>
    </location>
</feature>
<dbReference type="GO" id="GO:0006952">
    <property type="term" value="P:defense response"/>
    <property type="evidence" value="ECO:0007669"/>
    <property type="project" value="UniProtKB-KW"/>
</dbReference>
<evidence type="ECO:0000313" key="8">
    <source>
        <dbReference type="Proteomes" id="UP000289738"/>
    </source>
</evidence>
<dbReference type="STRING" id="3818.A0A444WZD8"/>
<dbReference type="AlphaFoldDB" id="A0A444WZD8"/>
<dbReference type="Gene3D" id="1.10.8.430">
    <property type="entry name" value="Helical domain of apoptotic protease-activating factors"/>
    <property type="match status" value="1"/>
</dbReference>
<dbReference type="GO" id="GO:0005739">
    <property type="term" value="C:mitochondrion"/>
    <property type="evidence" value="ECO:0007669"/>
    <property type="project" value="TreeGrafter"/>
</dbReference>
<feature type="domain" description="Disease resistance protein At4g27190-like leucine-rich repeats" evidence="5">
    <location>
        <begin position="820"/>
        <end position="935"/>
    </location>
</feature>
<feature type="domain" description="NB-ARC" evidence="4">
    <location>
        <begin position="157"/>
        <end position="317"/>
    </location>
</feature>
<feature type="region of interest" description="Disordered" evidence="3">
    <location>
        <begin position="1179"/>
        <end position="1270"/>
    </location>
</feature>
<feature type="region of interest" description="Disordered" evidence="3">
    <location>
        <begin position="1033"/>
        <end position="1109"/>
    </location>
</feature>
<dbReference type="InterPro" id="IPR057135">
    <property type="entry name" value="At4g27190-like_LRR"/>
</dbReference>
<accession>A0A444WZD8</accession>
<dbReference type="InterPro" id="IPR033371">
    <property type="entry name" value="ARGLU1"/>
</dbReference>
<evidence type="ECO:0000259" key="4">
    <source>
        <dbReference type="Pfam" id="PF00931"/>
    </source>
</evidence>
<dbReference type="GO" id="GO:0005654">
    <property type="term" value="C:nucleoplasm"/>
    <property type="evidence" value="ECO:0007669"/>
    <property type="project" value="TreeGrafter"/>
</dbReference>
<feature type="compositionally biased region" description="Basic and acidic residues" evidence="3">
    <location>
        <begin position="1179"/>
        <end position="1249"/>
    </location>
</feature>
<evidence type="ECO:0000256" key="1">
    <source>
        <dbReference type="ARBA" id="ARBA00022737"/>
    </source>
</evidence>
<dbReference type="PANTHER" id="PTHR31711">
    <property type="entry name" value="ARGININE AND GLUTAMATE-RICH PROTEIN 1"/>
    <property type="match status" value="1"/>
</dbReference>
<evidence type="ECO:0000259" key="5">
    <source>
        <dbReference type="Pfam" id="PF23247"/>
    </source>
</evidence>
<name>A0A444WZD8_ARAHY</name>
<dbReference type="SUPFAM" id="SSF52540">
    <property type="entry name" value="P-loop containing nucleoside triphosphate hydrolases"/>
    <property type="match status" value="1"/>
</dbReference>
<comment type="caution">
    <text evidence="7">The sequence shown here is derived from an EMBL/GenBank/DDBJ whole genome shotgun (WGS) entry which is preliminary data.</text>
</comment>
<dbReference type="PANTHER" id="PTHR31711:SF1">
    <property type="entry name" value="ARGININE AND GLUTAMATE-RICH PROTEIN 1"/>
    <property type="match status" value="1"/>
</dbReference>
<feature type="domain" description="Disease resistance R13L4/SHOC-2-like LRR" evidence="6">
    <location>
        <begin position="585"/>
        <end position="695"/>
    </location>
</feature>
<organism evidence="7 8">
    <name type="scientific">Arachis hypogaea</name>
    <name type="common">Peanut</name>
    <dbReference type="NCBI Taxonomy" id="3818"/>
    <lineage>
        <taxon>Eukaryota</taxon>
        <taxon>Viridiplantae</taxon>
        <taxon>Streptophyta</taxon>
        <taxon>Embryophyta</taxon>
        <taxon>Tracheophyta</taxon>
        <taxon>Spermatophyta</taxon>
        <taxon>Magnoliopsida</taxon>
        <taxon>eudicotyledons</taxon>
        <taxon>Gunneridae</taxon>
        <taxon>Pentapetalae</taxon>
        <taxon>rosids</taxon>
        <taxon>fabids</taxon>
        <taxon>Fabales</taxon>
        <taxon>Fabaceae</taxon>
        <taxon>Papilionoideae</taxon>
        <taxon>50 kb inversion clade</taxon>
        <taxon>dalbergioids sensu lato</taxon>
        <taxon>Dalbergieae</taxon>
        <taxon>Pterocarpus clade</taxon>
        <taxon>Arachis</taxon>
    </lineage>
</organism>
<keyword evidence="2" id="KW-0611">Plant defense</keyword>
<dbReference type="InterPro" id="IPR027417">
    <property type="entry name" value="P-loop_NTPase"/>
</dbReference>
<feature type="compositionally biased region" description="Basic residues" evidence="3">
    <location>
        <begin position="1037"/>
        <end position="1074"/>
    </location>
</feature>
<dbReference type="GO" id="GO:0043531">
    <property type="term" value="F:ADP binding"/>
    <property type="evidence" value="ECO:0007669"/>
    <property type="project" value="InterPro"/>
</dbReference>
<reference evidence="7 8" key="1">
    <citation type="submission" date="2019-01" db="EMBL/GenBank/DDBJ databases">
        <title>Sequencing of cultivated peanut Arachis hypogaea provides insights into genome evolution and oil improvement.</title>
        <authorList>
            <person name="Chen X."/>
        </authorList>
    </citation>
    <scope>NUCLEOTIDE SEQUENCE [LARGE SCALE GENOMIC DNA]</scope>
    <source>
        <strain evidence="8">cv. Fuhuasheng</strain>
        <tissue evidence="7">Leaves</tissue>
    </source>
</reference>
<dbReference type="Proteomes" id="UP000289738">
    <property type="component" value="Chromosome B10"/>
</dbReference>
<sequence length="1270" mass="146147">MAGFGNIASNLGDLATEVAKQVGGEALASRLVSVRNSGENFELLKQELQGLLALKEDKEKEVQGNRHKDTSSAYRLWSAKVFEVAAETRHLIAKYETSTWSWKHPILSTEIEKKLKEVQQLADKGNSVDSTVDKPPDRILKVFYAPEIMGYKTLQSALENIVDLLKSSKIQTIGVAGMKGVGKTALMQNLNNHDVVAEIFDIVIFISLSADHTDHELQCKIAKRLKVDTEVINDPEEVARIIHEELQTKKYLLILDGAADEINLGQLGIPCNDNHSKVIITAQHRQVCTLNGAERMIEVGLLSRDEAWKMFCNTVGPVIDLPDIPEIARRVCDKCSCLPLLIQKIARSFRLKKSASSWRVGLEDLEERWPDYENEGVSELYSFLTFCYDELKDENKQKCFLYASLYPANCKVYTDYLVECWAAQNFLGDINNTRKYQKARDRGQAILEHLTDVSLLDRGKQMIYVSMNDCMQQLALHISSKHPECSSYVQTREKLDDAQESLSWEKARWVSMIDTNLKNLPTNQDCSMLLMLLLQKNPDLSTIPQLFFKKHMRSLLVLDLYGTGIRWLPSSMSKLTGLKGLYLNHCKHLRQLPPAIGTLVLLEFLDIQGTQISFIPSLIGSLISLRCLRVPYIRNGEQNGDQTSDLDPRAISRLTKLEELVIKVVSYEDWCSNAENVMAMLASLEHLTNLQCSFPSSEILDRFLRRRSGRQFTSFQFFVGCPNSKQPQILEPFEYRICKYIRYDNSKHENTFSVSEILPQTHAVELVHFNDIEEISEVGKENLEQIRGLSLEECNGIHTLIAGNENGARDESTLPNLEQLLLNKLLLLNCVFQGPLNPGSLSKLKVLTLKNCPRLRTIFHNRAIQYLSELQKLEIHSCMELEELIVIEIGEEVLPKLEVLLLANLPRFQFICTNTILRWSSLEQVNVYRCPLLKFLPFCKDKETNLRSIRGEQGWWNELMWRHKAQYQDIFLPLSVRRCLETYRDQDRLPIGVGIRRLLLDTGIAGGAEKTEADLLIHPTLIAGWMLNGQNKDIKQMRKSRSISPRGHRSRSPTPRRHRSRSPATKRYRRHRSRSSSLSPVHKSSSSSLGSIEQKNVVDKQRKEEEKKRRQQEAELKLIEEETAKRVEEAIHKRVEESLNSEEVQVEIQRRLEEGRKRLNVEVTAQLEKEKEAAVIEAKRKEEQARKEKEELERILEENKRKTEEAQRREALEQQRREEERYRELEELQRQKEEAMRRKKQEEEQERLNQIKLLGKNKSRPKLSFALGSK</sequence>
<dbReference type="Pfam" id="PF00931">
    <property type="entry name" value="NB-ARC"/>
    <property type="match status" value="1"/>
</dbReference>
<evidence type="ECO:0000256" key="2">
    <source>
        <dbReference type="ARBA" id="ARBA00022821"/>
    </source>
</evidence>
<proteinExistence type="predicted"/>
<dbReference type="Pfam" id="PF23247">
    <property type="entry name" value="LRR_RPS2"/>
    <property type="match status" value="1"/>
</dbReference>
<dbReference type="InterPro" id="IPR002182">
    <property type="entry name" value="NB-ARC"/>
</dbReference>
<feature type="compositionally biased region" description="Low complexity" evidence="3">
    <location>
        <begin position="1075"/>
        <end position="1091"/>
    </location>
</feature>
<dbReference type="Gene3D" id="3.40.50.300">
    <property type="entry name" value="P-loop containing nucleotide triphosphate hydrolases"/>
    <property type="match status" value="1"/>
</dbReference>
<dbReference type="SUPFAM" id="SSF52058">
    <property type="entry name" value="L domain-like"/>
    <property type="match status" value="1"/>
</dbReference>
<dbReference type="EMBL" id="SDMP01000020">
    <property type="protein sequence ID" value="RYQ82824.1"/>
    <property type="molecule type" value="Genomic_DNA"/>
</dbReference>
<keyword evidence="8" id="KW-1185">Reference proteome</keyword>
<evidence type="ECO:0000313" key="7">
    <source>
        <dbReference type="EMBL" id="RYQ82824.1"/>
    </source>
</evidence>
<evidence type="ECO:0000256" key="3">
    <source>
        <dbReference type="SAM" id="MobiDB-lite"/>
    </source>
</evidence>
<dbReference type="InterPro" id="IPR042197">
    <property type="entry name" value="Apaf_helical"/>
</dbReference>
<dbReference type="PRINTS" id="PR00364">
    <property type="entry name" value="DISEASERSIST"/>
</dbReference>
<gene>
    <name evidence="7" type="ORF">Ahy_B10g101390</name>
</gene>
<dbReference type="Gene3D" id="3.80.10.10">
    <property type="entry name" value="Ribonuclease Inhibitor"/>
    <property type="match status" value="2"/>
</dbReference>
<evidence type="ECO:0000259" key="6">
    <source>
        <dbReference type="Pfam" id="PF23598"/>
    </source>
</evidence>